<gene>
    <name evidence="10 11" type="primary">plsX</name>
    <name evidence="11" type="ORF">FRD01_18045</name>
</gene>
<comment type="similarity">
    <text evidence="10">Belongs to the PlsX family.</text>
</comment>
<dbReference type="RefSeq" id="WP_146962125.1">
    <property type="nucleotide sequence ID" value="NZ_CP042467.1"/>
</dbReference>
<comment type="subcellular location">
    <subcellularLocation>
        <location evidence="10">Cytoplasm</location>
    </subcellularLocation>
    <text evidence="10">Associated with the membrane possibly through PlsY.</text>
</comment>
<evidence type="ECO:0000256" key="8">
    <source>
        <dbReference type="ARBA" id="ARBA00024069"/>
    </source>
</evidence>
<keyword evidence="11" id="KW-0012">Acyltransferase</keyword>
<evidence type="ECO:0000256" key="2">
    <source>
        <dbReference type="ARBA" id="ARBA00022490"/>
    </source>
</evidence>
<evidence type="ECO:0000256" key="6">
    <source>
        <dbReference type="ARBA" id="ARBA00023209"/>
    </source>
</evidence>
<accession>A0A5B8XZL2</accession>
<dbReference type="SUPFAM" id="SSF53659">
    <property type="entry name" value="Isocitrate/Isopropylmalate dehydrogenase-like"/>
    <property type="match status" value="1"/>
</dbReference>
<evidence type="ECO:0000256" key="1">
    <source>
        <dbReference type="ARBA" id="ARBA00001232"/>
    </source>
</evidence>
<keyword evidence="12" id="KW-1185">Reference proteome</keyword>
<proteinExistence type="inferred from homology"/>
<dbReference type="OrthoDB" id="9806408at2"/>
<keyword evidence="5 10" id="KW-0443">Lipid metabolism</keyword>
<dbReference type="EMBL" id="CP042467">
    <property type="protein sequence ID" value="QED29106.1"/>
    <property type="molecule type" value="Genomic_DNA"/>
</dbReference>
<keyword evidence="2 10" id="KW-0963">Cytoplasm</keyword>
<dbReference type="GO" id="GO:0006633">
    <property type="term" value="P:fatty acid biosynthetic process"/>
    <property type="evidence" value="ECO:0007669"/>
    <property type="project" value="UniProtKB-UniRule"/>
</dbReference>
<dbReference type="Pfam" id="PF02504">
    <property type="entry name" value="FA_synthesis"/>
    <property type="match status" value="1"/>
</dbReference>
<dbReference type="InterPro" id="IPR012281">
    <property type="entry name" value="Phospholipid_synth_PlsX-like"/>
</dbReference>
<evidence type="ECO:0000256" key="9">
    <source>
        <dbReference type="ARBA" id="ARBA00046608"/>
    </source>
</evidence>
<dbReference type="Proteomes" id="UP000321595">
    <property type="component" value="Chromosome"/>
</dbReference>
<keyword evidence="3 10" id="KW-0444">Lipid biosynthesis</keyword>
<dbReference type="GO" id="GO:0043811">
    <property type="term" value="F:phosphate:acyl-[acyl carrier protein] acyltransferase activity"/>
    <property type="evidence" value="ECO:0007669"/>
    <property type="project" value="UniProtKB-UniRule"/>
</dbReference>
<comment type="function">
    <text evidence="10">Catalyzes the reversible formation of acyl-phosphate (acyl-PO(4)) from acyl-[acyl-carrier-protein] (acyl-ACP). This enzyme utilizes acyl-ACP as fatty acyl donor, but not acyl-CoA.</text>
</comment>
<evidence type="ECO:0000256" key="4">
    <source>
        <dbReference type="ARBA" id="ARBA00022679"/>
    </source>
</evidence>
<keyword evidence="7 10" id="KW-1208">Phospholipid metabolism</keyword>
<dbReference type="UniPathway" id="UPA00085"/>
<dbReference type="NCBIfam" id="TIGR00182">
    <property type="entry name" value="plsX"/>
    <property type="match status" value="1"/>
</dbReference>
<evidence type="ECO:0000256" key="7">
    <source>
        <dbReference type="ARBA" id="ARBA00023264"/>
    </source>
</evidence>
<dbReference type="PANTHER" id="PTHR30100">
    <property type="entry name" value="FATTY ACID/PHOSPHOLIPID SYNTHESIS PROTEIN PLSX"/>
    <property type="match status" value="1"/>
</dbReference>
<comment type="pathway">
    <text evidence="10">Lipid metabolism; phospholipid metabolism.</text>
</comment>
<evidence type="ECO:0000313" key="11">
    <source>
        <dbReference type="EMBL" id="QED29106.1"/>
    </source>
</evidence>
<evidence type="ECO:0000256" key="3">
    <source>
        <dbReference type="ARBA" id="ARBA00022516"/>
    </source>
</evidence>
<dbReference type="PANTHER" id="PTHR30100:SF1">
    <property type="entry name" value="PHOSPHATE ACYLTRANSFERASE"/>
    <property type="match status" value="1"/>
</dbReference>
<protein>
    <recommendedName>
        <fullName evidence="8 10">Phosphate acyltransferase</fullName>
        <ecNumber evidence="8 10">2.3.1.274</ecNumber>
    </recommendedName>
    <alternativeName>
        <fullName evidence="10">Acyl-ACP phosphotransacylase</fullName>
    </alternativeName>
    <alternativeName>
        <fullName evidence="10">Acyl-[acyl-carrier-protein]--phosphate acyltransferase</fullName>
    </alternativeName>
    <alternativeName>
        <fullName evidence="10">Phosphate-acyl-ACP acyltransferase</fullName>
    </alternativeName>
</protein>
<organism evidence="11 12">
    <name type="scientific">Microvenator marinus</name>
    <dbReference type="NCBI Taxonomy" id="2600177"/>
    <lineage>
        <taxon>Bacteria</taxon>
        <taxon>Deltaproteobacteria</taxon>
        <taxon>Bradymonadales</taxon>
        <taxon>Microvenatoraceae</taxon>
        <taxon>Microvenator</taxon>
    </lineage>
</organism>
<dbReference type="AlphaFoldDB" id="A0A5B8XZL2"/>
<evidence type="ECO:0000256" key="10">
    <source>
        <dbReference type="HAMAP-Rule" id="MF_00019"/>
    </source>
</evidence>
<evidence type="ECO:0000256" key="5">
    <source>
        <dbReference type="ARBA" id="ARBA00023098"/>
    </source>
</evidence>
<name>A0A5B8XZL2_9DELT</name>
<dbReference type="InterPro" id="IPR003664">
    <property type="entry name" value="FA_synthesis"/>
</dbReference>
<dbReference type="KEGG" id="bbae:FRD01_18045"/>
<sequence>MDSITLAVDAMGGYNAPRDVVAAVAAASRQGSGDVFFLLVGDEVRLSDLLYEFGHNPERISVIHAPHYIGLGEPAQQALERKTDSSLEIACELVANGEADGLVSAGHPGAAILCARKYFQPLPGISRVALASVYPTPRVRGTDRLGLILDVGATLRASAEDLQNFALMGSAYARLVKGLERPRVALLSNSREARIGPPEVVEAYELLREDKRLNFYGNIEGDEIPRGDYDVIVCEGFVGDVALKLLEGTGEAAFELARSAYDKHLAWKTGLKLLSGGLKKLKTAIDFEEYGGAPLLGLDRVVIVAHPKSGKKAIGNSLKLAIKNIRARLPEQIAQDIAGAEIEGE</sequence>
<reference evidence="11 12" key="1">
    <citation type="submission" date="2019-08" db="EMBL/GenBank/DDBJ databases">
        <authorList>
            <person name="Liang Q."/>
        </authorList>
    </citation>
    <scope>NUCLEOTIDE SEQUENCE [LARGE SCALE GENOMIC DNA]</scope>
    <source>
        <strain evidence="11 12">V1718</strain>
    </source>
</reference>
<comment type="catalytic activity">
    <reaction evidence="1 10">
        <text>a fatty acyl-[ACP] + phosphate = an acyl phosphate + holo-[ACP]</text>
        <dbReference type="Rhea" id="RHEA:42292"/>
        <dbReference type="Rhea" id="RHEA-COMP:9685"/>
        <dbReference type="Rhea" id="RHEA-COMP:14125"/>
        <dbReference type="ChEBI" id="CHEBI:43474"/>
        <dbReference type="ChEBI" id="CHEBI:59918"/>
        <dbReference type="ChEBI" id="CHEBI:64479"/>
        <dbReference type="ChEBI" id="CHEBI:138651"/>
        <dbReference type="EC" id="2.3.1.274"/>
    </reaction>
</comment>
<keyword evidence="6 10" id="KW-0594">Phospholipid biosynthesis</keyword>
<keyword evidence="4 10" id="KW-0808">Transferase</keyword>
<dbReference type="GO" id="GO:0005737">
    <property type="term" value="C:cytoplasm"/>
    <property type="evidence" value="ECO:0007669"/>
    <property type="project" value="UniProtKB-SubCell"/>
</dbReference>
<dbReference type="HAMAP" id="MF_00019">
    <property type="entry name" value="PlsX"/>
    <property type="match status" value="1"/>
</dbReference>
<evidence type="ECO:0000313" key="12">
    <source>
        <dbReference type="Proteomes" id="UP000321595"/>
    </source>
</evidence>
<dbReference type="PIRSF" id="PIRSF002465">
    <property type="entry name" value="Phsphlp_syn_PlsX"/>
    <property type="match status" value="1"/>
</dbReference>
<comment type="subunit">
    <text evidence="9 10">Homodimer. Probably interacts with PlsY.</text>
</comment>
<dbReference type="EC" id="2.3.1.274" evidence="8 10"/>
<dbReference type="Gene3D" id="3.40.718.10">
    <property type="entry name" value="Isopropylmalate Dehydrogenase"/>
    <property type="match status" value="1"/>
</dbReference>
<dbReference type="GO" id="GO:0008654">
    <property type="term" value="P:phospholipid biosynthetic process"/>
    <property type="evidence" value="ECO:0007669"/>
    <property type="project" value="UniProtKB-KW"/>
</dbReference>